<reference evidence="2" key="1">
    <citation type="journal article" date="2014" name="Front. Microbiol.">
        <title>High frequency of phylogenetically diverse reductive dehalogenase-homologous genes in deep subseafloor sedimentary metagenomes.</title>
        <authorList>
            <person name="Kawai M."/>
            <person name="Futagami T."/>
            <person name="Toyoda A."/>
            <person name="Takaki Y."/>
            <person name="Nishi S."/>
            <person name="Hori S."/>
            <person name="Arai W."/>
            <person name="Tsubouchi T."/>
            <person name="Morono Y."/>
            <person name="Uchiyama I."/>
            <person name="Ito T."/>
            <person name="Fujiyama A."/>
            <person name="Inagaki F."/>
            <person name="Takami H."/>
        </authorList>
    </citation>
    <scope>NUCLEOTIDE SEQUENCE</scope>
    <source>
        <strain evidence="2">Expedition CK06-06</strain>
    </source>
</reference>
<evidence type="ECO:0000256" key="1">
    <source>
        <dbReference type="SAM" id="Phobius"/>
    </source>
</evidence>
<accession>X1U7A5</accession>
<sequence length="92" mass="10655">MGGRTDGFVAVALGVLFSFGAIVLFFRFMVGYALYDLHLFFEPGSLMWGMVHTNFWLLLWLLGTLAGVIHKWAREEKIWTSGVQELREWRSR</sequence>
<name>X1U7A5_9ZZZZ</name>
<evidence type="ECO:0000313" key="2">
    <source>
        <dbReference type="EMBL" id="GAI95730.1"/>
    </source>
</evidence>
<comment type="caution">
    <text evidence="2">The sequence shown here is derived from an EMBL/GenBank/DDBJ whole genome shotgun (WGS) entry which is preliminary data.</text>
</comment>
<gene>
    <name evidence="2" type="ORF">S12H4_40765</name>
</gene>
<keyword evidence="1" id="KW-1133">Transmembrane helix</keyword>
<keyword evidence="1" id="KW-0472">Membrane</keyword>
<dbReference type="AlphaFoldDB" id="X1U7A5"/>
<keyword evidence="1" id="KW-0812">Transmembrane</keyword>
<dbReference type="EMBL" id="BARW01024774">
    <property type="protein sequence ID" value="GAI95730.1"/>
    <property type="molecule type" value="Genomic_DNA"/>
</dbReference>
<feature type="transmembrane region" description="Helical" evidence="1">
    <location>
        <begin position="55"/>
        <end position="73"/>
    </location>
</feature>
<organism evidence="2">
    <name type="scientific">marine sediment metagenome</name>
    <dbReference type="NCBI Taxonomy" id="412755"/>
    <lineage>
        <taxon>unclassified sequences</taxon>
        <taxon>metagenomes</taxon>
        <taxon>ecological metagenomes</taxon>
    </lineage>
</organism>
<proteinExistence type="predicted"/>
<protein>
    <submittedName>
        <fullName evidence="2">Uncharacterized protein</fullName>
    </submittedName>
</protein>
<feature type="transmembrane region" description="Helical" evidence="1">
    <location>
        <begin position="7"/>
        <end position="35"/>
    </location>
</feature>